<dbReference type="KEGG" id="oho:Oweho_2197"/>
<dbReference type="Proteomes" id="UP000005631">
    <property type="component" value="Chromosome"/>
</dbReference>
<accession>G8R4P7</accession>
<evidence type="ECO:0000256" key="1">
    <source>
        <dbReference type="SAM" id="SignalP"/>
    </source>
</evidence>
<dbReference type="Gene3D" id="2.60.40.10">
    <property type="entry name" value="Immunoglobulins"/>
    <property type="match status" value="1"/>
</dbReference>
<dbReference type="HOGENOM" id="CLU_015017_0_0_10"/>
<proteinExistence type="predicted"/>
<evidence type="ECO:0008006" key="4">
    <source>
        <dbReference type="Google" id="ProtNLM"/>
    </source>
</evidence>
<dbReference type="AlphaFoldDB" id="G8R4P7"/>
<protein>
    <recommendedName>
        <fullName evidence="4">Gliding motility-associated C-terminal domain-containing protein</fullName>
    </recommendedName>
</protein>
<feature type="signal peptide" evidence="1">
    <location>
        <begin position="1"/>
        <end position="19"/>
    </location>
</feature>
<dbReference type="NCBIfam" id="TIGR04131">
    <property type="entry name" value="Bac_Flav_CTERM"/>
    <property type="match status" value="1"/>
</dbReference>
<dbReference type="InterPro" id="IPR013783">
    <property type="entry name" value="Ig-like_fold"/>
</dbReference>
<dbReference type="EMBL" id="CP003156">
    <property type="protein sequence ID" value="AEV33171.1"/>
    <property type="molecule type" value="Genomic_DNA"/>
</dbReference>
<gene>
    <name evidence="2" type="ordered locus">Oweho_2197</name>
</gene>
<dbReference type="PATRIC" id="fig|926562.3.peg.2215"/>
<evidence type="ECO:0000313" key="3">
    <source>
        <dbReference type="Proteomes" id="UP000005631"/>
    </source>
</evidence>
<dbReference type="OrthoDB" id="1123245at2"/>
<feature type="chain" id="PRO_5003514664" description="Gliding motility-associated C-terminal domain-containing protein" evidence="1">
    <location>
        <begin position="20"/>
        <end position="902"/>
    </location>
</feature>
<dbReference type="RefSeq" id="WP_014202520.1">
    <property type="nucleotide sequence ID" value="NC_016599.1"/>
</dbReference>
<keyword evidence="3" id="KW-1185">Reference proteome</keyword>
<dbReference type="Pfam" id="PF13585">
    <property type="entry name" value="CHU_C"/>
    <property type="match status" value="1"/>
</dbReference>
<organism evidence="2 3">
    <name type="scientific">Owenweeksia hongkongensis (strain DSM 17368 / CIP 108786 / JCM 12287 / NRRL B-23963 / UST20020801)</name>
    <dbReference type="NCBI Taxonomy" id="926562"/>
    <lineage>
        <taxon>Bacteria</taxon>
        <taxon>Pseudomonadati</taxon>
        <taxon>Bacteroidota</taxon>
        <taxon>Flavobacteriia</taxon>
        <taxon>Flavobacteriales</taxon>
        <taxon>Owenweeksiaceae</taxon>
        <taxon>Owenweeksia</taxon>
    </lineage>
</organism>
<dbReference type="STRING" id="926562.Oweho_2197"/>
<dbReference type="InterPro" id="IPR036116">
    <property type="entry name" value="FN3_sf"/>
</dbReference>
<dbReference type="eggNOG" id="COG2132">
    <property type="taxonomic scope" value="Bacteria"/>
</dbReference>
<dbReference type="InterPro" id="IPR026341">
    <property type="entry name" value="T9SS_type_B"/>
</dbReference>
<reference evidence="2 3" key="1">
    <citation type="journal article" date="2012" name="Stand. Genomic Sci.">
        <title>Genome sequence of the orange-pigmented seawater bacterium Owenweeksia hongkongensis type strain (UST20020801(T)).</title>
        <authorList>
            <person name="Riedel T."/>
            <person name="Held B."/>
            <person name="Nolan M."/>
            <person name="Lucas S."/>
            <person name="Lapidus A."/>
            <person name="Tice H."/>
            <person name="Del Rio T.G."/>
            <person name="Cheng J.F."/>
            <person name="Han C."/>
            <person name="Tapia R."/>
            <person name="Goodwin L.A."/>
            <person name="Pitluck S."/>
            <person name="Liolios K."/>
            <person name="Mavromatis K."/>
            <person name="Pagani I."/>
            <person name="Ivanova N."/>
            <person name="Mikhailova N."/>
            <person name="Pati A."/>
            <person name="Chen A."/>
            <person name="Palaniappan K."/>
            <person name="Rohde M."/>
            <person name="Tindall B.J."/>
            <person name="Detter J.C."/>
            <person name="Goker M."/>
            <person name="Woyke T."/>
            <person name="Bristow J."/>
            <person name="Eisen J.A."/>
            <person name="Markowitz V."/>
            <person name="Hugenholtz P."/>
            <person name="Klenk H.P."/>
            <person name="Kyrpides N.C."/>
        </authorList>
    </citation>
    <scope>NUCLEOTIDE SEQUENCE</scope>
    <source>
        <strain evidence="3">DSM 17368 / JCM 12287 / NRRL B-23963</strain>
    </source>
</reference>
<keyword evidence="1" id="KW-0732">Signal</keyword>
<dbReference type="SUPFAM" id="SSF49265">
    <property type="entry name" value="Fibronectin type III"/>
    <property type="match status" value="2"/>
</dbReference>
<evidence type="ECO:0000313" key="2">
    <source>
        <dbReference type="EMBL" id="AEV33171.1"/>
    </source>
</evidence>
<dbReference type="eggNOG" id="COG3291">
    <property type="taxonomic scope" value="Bacteria"/>
</dbReference>
<name>G8R4P7_OWEHD</name>
<sequence length="902" mass="99431">MKKHLLIYFLLLFSLKGFATHNRAGEITYESLGNNQYKITIATYTKDSAPADRCKLEINWGDGTSSILSRVNGVIDNSQGDCNGTRRGEIVGNDVRKNLYTGTHAYPNAGTYILSFEDMNRNSGISNIPQSVNKPFYVQSELKVAPGVGPNSSPVLTNPPIDDGCLNRRFEHNPGAYDADGDLLTYSLVLCRESGGATIPTTYDPNIVQAPVTIDSLNGDLIWDKPQNIGQYNFAIQITEWRQTGNGGYRQIGYVVRDLQVDIKSCNNNPPVIQPVGPFCVEAGQNLNFNITAIDPDSGPALPPATGTAYDEVTMTAFGGPFEVIFPADSVYARGLQNVTATFNWDAKCEHVRKLPYQVTFKAEDDPSARATNETKLVDLYTTEIQVVAPAPKNPQATGIKDAIDLSWDKSFCTDASGYKIYRREGTYGFVPDPCETGVPAYTGYKFHGETPHVDSLNFRDTTDLLNGVQYCYMVIAYFADSSESYASVEFCSSKQVESPLITNVDILNTDTQNGGIDIKWIAPPTIDSNTYPPPYSYKLYRADEIDGVNFVEVGNFPTITDTFYNDPTLNTQDRGYNYKVEFYSGSPAVLASTSDPASSVFLEVQPSDESNILRFRHFTPWQNDTFVVFRENPTGSAVFDSLDLSFSNTYIDTGLVNGDNYCYKALAIGQYTAPNTPGNLLNNSQIACGSPLDTNAPCPPIAQADTINCEEDELRLSWSLSTDSGCVNDITYFNVYYKPSRDGDFPAQPMFSNITNFYLDISNQSVAGCYAITAVDDAGSDPNGQPNESMISNVICVEACPLIDFPNVFTPNGDGNNDFFTAINYKDVAELNIQVFNRWGTMVYESDSPIDFFENGWDGSDINTGQPCSDGVYYYVAHYTPTAITEVQEQVDKGFVHLFRN</sequence>